<feature type="domain" description="Palmitoyltransferase DHHC" evidence="11">
    <location>
        <begin position="126"/>
        <end position="248"/>
    </location>
</feature>
<evidence type="ECO:0000256" key="9">
    <source>
        <dbReference type="ARBA" id="ARBA00023315"/>
    </source>
</evidence>
<dbReference type="EC" id="2.3.1.225" evidence="10"/>
<evidence type="ECO:0000256" key="4">
    <source>
        <dbReference type="ARBA" id="ARBA00022692"/>
    </source>
</evidence>
<dbReference type="InterPro" id="IPR039859">
    <property type="entry name" value="PFA4/ZDH16/20/ERF2-like"/>
</dbReference>
<comment type="catalytic activity">
    <reaction evidence="10">
        <text>L-cysteinyl-[protein] + hexadecanoyl-CoA = S-hexadecanoyl-L-cysteinyl-[protein] + CoA</text>
        <dbReference type="Rhea" id="RHEA:36683"/>
        <dbReference type="Rhea" id="RHEA-COMP:10131"/>
        <dbReference type="Rhea" id="RHEA-COMP:11032"/>
        <dbReference type="ChEBI" id="CHEBI:29950"/>
        <dbReference type="ChEBI" id="CHEBI:57287"/>
        <dbReference type="ChEBI" id="CHEBI:57379"/>
        <dbReference type="ChEBI" id="CHEBI:74151"/>
        <dbReference type="EC" id="2.3.1.225"/>
    </reaction>
</comment>
<evidence type="ECO:0000256" key="10">
    <source>
        <dbReference type="RuleBase" id="RU079119"/>
    </source>
</evidence>
<evidence type="ECO:0000313" key="15">
    <source>
        <dbReference type="Proteomes" id="UP001150062"/>
    </source>
</evidence>
<reference evidence="13" key="1">
    <citation type="submission" date="2022-08" db="EMBL/GenBank/DDBJ databases">
        <title>Novel sulfate-reducing endosymbionts in the free-living metamonad Anaeramoeba.</title>
        <authorList>
            <person name="Jerlstrom-Hultqvist J."/>
            <person name="Cepicka I."/>
            <person name="Gallot-Lavallee L."/>
            <person name="Salas-Leiva D."/>
            <person name="Curtis B.A."/>
            <person name="Zahonova K."/>
            <person name="Pipaliya S."/>
            <person name="Dacks J."/>
            <person name="Roger A.J."/>
        </authorList>
    </citation>
    <scope>NUCLEOTIDE SEQUENCE</scope>
    <source>
        <strain evidence="13">Schooner1</strain>
    </source>
</reference>
<evidence type="ECO:0000313" key="14">
    <source>
        <dbReference type="Proteomes" id="UP001146793"/>
    </source>
</evidence>
<dbReference type="GO" id="GO:0005794">
    <property type="term" value="C:Golgi apparatus"/>
    <property type="evidence" value="ECO:0007669"/>
    <property type="project" value="TreeGrafter"/>
</dbReference>
<dbReference type="EMBL" id="JAOAOG010000239">
    <property type="protein sequence ID" value="KAJ6237168.1"/>
    <property type="molecule type" value="Genomic_DNA"/>
</dbReference>
<dbReference type="GO" id="GO:0006612">
    <property type="term" value="P:protein targeting to membrane"/>
    <property type="evidence" value="ECO:0007669"/>
    <property type="project" value="TreeGrafter"/>
</dbReference>
<sequence>MIKVPTKNEIILTRAFVFVMSSIFIMYLLFSSKGELYQAVEESNSRFLFNYFALVIITFSLYILTWKNPGFVLSNSNDKNNLQPIHQQETNELDRFEIVSSTDTSKNDCEQNHVSILNENKNLSANQLRFCEKCKIWQPLRSKHCKICDRCVRRYDHHCTLIGNCVGERNHFIFTTYLCFKSILSIWTINMLSNCFTSEKTLELWFKNNFILLILFAIILFATLFILILAIIHVFLSTKNSTTWEMEKRNRITYLKDLPSDFNPFYYGVFKNLKFFIIMTWRKIDWVPYTYKEKLKKDREKSNFEKKCDLFCENDYYSCC</sequence>
<protein>
    <recommendedName>
        <fullName evidence="10">Palmitoyltransferase</fullName>
        <ecNumber evidence="10">2.3.1.225</ecNumber>
    </recommendedName>
</protein>
<dbReference type="PANTHER" id="PTHR22883:SF301">
    <property type="entry name" value="PALMITOYLTRANSFERASE ZDHHC12"/>
    <property type="match status" value="1"/>
</dbReference>
<keyword evidence="9 10" id="KW-0012">Acyltransferase</keyword>
<dbReference type="Proteomes" id="UP001150062">
    <property type="component" value="Unassembled WGS sequence"/>
</dbReference>
<feature type="transmembrane region" description="Helical" evidence="10">
    <location>
        <begin position="12"/>
        <end position="29"/>
    </location>
</feature>
<evidence type="ECO:0000313" key="13">
    <source>
        <dbReference type="EMBL" id="KAJ6237168.1"/>
    </source>
</evidence>
<comment type="similarity">
    <text evidence="2 10">Belongs to the DHHC palmitoyltransferase family.</text>
</comment>
<dbReference type="EMBL" id="JANTQA010000008">
    <property type="protein sequence ID" value="KAJ3452877.1"/>
    <property type="molecule type" value="Genomic_DNA"/>
</dbReference>
<dbReference type="InterPro" id="IPR001594">
    <property type="entry name" value="Palmitoyltrfase_DHHC"/>
</dbReference>
<dbReference type="AlphaFoldDB" id="A0AAV8AFH6"/>
<evidence type="ECO:0000259" key="11">
    <source>
        <dbReference type="Pfam" id="PF01529"/>
    </source>
</evidence>
<evidence type="ECO:0000256" key="8">
    <source>
        <dbReference type="ARBA" id="ARBA00023288"/>
    </source>
</evidence>
<evidence type="ECO:0000313" key="12">
    <source>
        <dbReference type="EMBL" id="KAJ3452877.1"/>
    </source>
</evidence>
<keyword evidence="7" id="KW-0564">Palmitate</keyword>
<keyword evidence="5 10" id="KW-1133">Transmembrane helix</keyword>
<dbReference type="PROSITE" id="PS50216">
    <property type="entry name" value="DHHC"/>
    <property type="match status" value="1"/>
</dbReference>
<dbReference type="Pfam" id="PF01529">
    <property type="entry name" value="DHHC"/>
    <property type="match status" value="1"/>
</dbReference>
<dbReference type="GO" id="GO:0005783">
    <property type="term" value="C:endoplasmic reticulum"/>
    <property type="evidence" value="ECO:0007669"/>
    <property type="project" value="TreeGrafter"/>
</dbReference>
<evidence type="ECO:0000256" key="1">
    <source>
        <dbReference type="ARBA" id="ARBA00004127"/>
    </source>
</evidence>
<comment type="subcellular location">
    <subcellularLocation>
        <location evidence="1">Endomembrane system</location>
        <topology evidence="1">Multi-pass membrane protein</topology>
    </subcellularLocation>
</comment>
<evidence type="ECO:0000256" key="7">
    <source>
        <dbReference type="ARBA" id="ARBA00023139"/>
    </source>
</evidence>
<evidence type="ECO:0000256" key="3">
    <source>
        <dbReference type="ARBA" id="ARBA00022679"/>
    </source>
</evidence>
<keyword evidence="6 10" id="KW-0472">Membrane</keyword>
<dbReference type="Proteomes" id="UP001146793">
    <property type="component" value="Unassembled WGS sequence"/>
</dbReference>
<dbReference type="PANTHER" id="PTHR22883">
    <property type="entry name" value="ZINC FINGER DHHC DOMAIN CONTAINING PROTEIN"/>
    <property type="match status" value="1"/>
</dbReference>
<name>A0AAV8AFH6_9EUKA</name>
<organism evidence="12 14">
    <name type="scientific">Anaeramoeba flamelloides</name>
    <dbReference type="NCBI Taxonomy" id="1746091"/>
    <lineage>
        <taxon>Eukaryota</taxon>
        <taxon>Metamonada</taxon>
        <taxon>Anaeramoebidae</taxon>
        <taxon>Anaeramoeba</taxon>
    </lineage>
</organism>
<evidence type="ECO:0000256" key="2">
    <source>
        <dbReference type="ARBA" id="ARBA00008574"/>
    </source>
</evidence>
<feature type="transmembrane region" description="Helical" evidence="10">
    <location>
        <begin position="210"/>
        <end position="236"/>
    </location>
</feature>
<keyword evidence="15" id="KW-1185">Reference proteome</keyword>
<comment type="domain">
    <text evidence="10">The DHHC domain is required for palmitoyltransferase activity.</text>
</comment>
<accession>A0AAV8AFH6</accession>
<keyword evidence="4 10" id="KW-0812">Transmembrane</keyword>
<feature type="transmembrane region" description="Helical" evidence="10">
    <location>
        <begin position="49"/>
        <end position="66"/>
    </location>
</feature>
<reference evidence="12" key="2">
    <citation type="submission" date="2022-08" db="EMBL/GenBank/DDBJ databases">
        <title>Novel sulphate-reducing endosymbionts in the free-living metamonad Anaeramoeba.</title>
        <authorList>
            <person name="Jerlstrom-Hultqvist J."/>
            <person name="Cepicka I."/>
            <person name="Gallot-Lavallee L."/>
            <person name="Salas-Leiva D."/>
            <person name="Curtis B.A."/>
            <person name="Zahonova K."/>
            <person name="Pipaliya S."/>
            <person name="Dacks J."/>
            <person name="Roger A.J."/>
        </authorList>
    </citation>
    <scope>NUCLEOTIDE SEQUENCE</scope>
    <source>
        <strain evidence="12">Busselton2</strain>
    </source>
</reference>
<feature type="transmembrane region" description="Helical" evidence="10">
    <location>
        <begin position="172"/>
        <end position="190"/>
    </location>
</feature>
<dbReference type="GO" id="GO:0019706">
    <property type="term" value="F:protein-cysteine S-palmitoyltransferase activity"/>
    <property type="evidence" value="ECO:0007669"/>
    <property type="project" value="UniProtKB-EC"/>
</dbReference>
<evidence type="ECO:0000256" key="5">
    <source>
        <dbReference type="ARBA" id="ARBA00022989"/>
    </source>
</evidence>
<keyword evidence="3 10" id="KW-0808">Transferase</keyword>
<evidence type="ECO:0000256" key="6">
    <source>
        <dbReference type="ARBA" id="ARBA00023136"/>
    </source>
</evidence>
<keyword evidence="8" id="KW-0449">Lipoprotein</keyword>
<comment type="caution">
    <text evidence="12">The sequence shown here is derived from an EMBL/GenBank/DDBJ whole genome shotgun (WGS) entry which is preliminary data.</text>
</comment>
<gene>
    <name evidence="12" type="ORF">M0812_04655</name>
    <name evidence="13" type="ORF">M0813_26722</name>
</gene>
<proteinExistence type="inferred from homology"/>